<dbReference type="RefSeq" id="XP_016442847.1">
    <property type="nucleotide sequence ID" value="XM_016587361.1"/>
</dbReference>
<dbReference type="InterPro" id="IPR036047">
    <property type="entry name" value="F-box-like_dom_sf"/>
</dbReference>
<organism evidence="3 4">
    <name type="scientific">Nicotiana tabacum</name>
    <name type="common">Common tobacco</name>
    <dbReference type="NCBI Taxonomy" id="4097"/>
    <lineage>
        <taxon>Eukaryota</taxon>
        <taxon>Viridiplantae</taxon>
        <taxon>Streptophyta</taxon>
        <taxon>Embryophyta</taxon>
        <taxon>Tracheophyta</taxon>
        <taxon>Spermatophyta</taxon>
        <taxon>Magnoliopsida</taxon>
        <taxon>eudicotyledons</taxon>
        <taxon>Gunneridae</taxon>
        <taxon>Pentapetalae</taxon>
        <taxon>asterids</taxon>
        <taxon>lamiids</taxon>
        <taxon>Solanales</taxon>
        <taxon>Solanaceae</taxon>
        <taxon>Nicotianoideae</taxon>
        <taxon>Nicotianeae</taxon>
        <taxon>Nicotiana</taxon>
    </lineage>
</organism>
<evidence type="ECO:0000259" key="2">
    <source>
        <dbReference type="Pfam" id="PF03478"/>
    </source>
</evidence>
<evidence type="ECO:0000313" key="3">
    <source>
        <dbReference type="Proteomes" id="UP000790787"/>
    </source>
</evidence>
<accession>A0A1S3XT37</accession>
<name>A0A1S3XT37_TOBAC</name>
<sequence length="375" mass="41729">MANWAELPHDLLTLIAKRVKVIENFIAFSAVCNSWRTAATKENFDAFSPQVPLLMLAADKDSDDYREFYSLSKQNVSRIFLPEARGPVECFPSEGWLCAISCIGEMKLLQPFSRISIQLPSLKALLSLHGEEAPKEGEWHCIDKAVLSASPSVTSDYSLVISRFGEGSLLSFWRPGDLNWTNINFKKFDGISTMVCCKGQFYALTFGGEVWVFDIACRSISKPIVEPRILARLRDDDVFHNPVHFYLVEISDALFILTRFLHSNGLGCYHTVKFNVYELDLTKAKLNKVSTLGNSAICLGRNGASSIDSSAFTIVKPNQIYFTDDGVDEYKYCEGGGGGRDMGAYHLDDGSIESFYPGLSLSPICPPTWVKPSFS</sequence>
<feature type="domain" description="KIB1-4 beta-propeller" evidence="2">
    <location>
        <begin position="68"/>
        <end position="345"/>
    </location>
</feature>
<dbReference type="RefSeq" id="XP_016442847.1">
    <property type="nucleotide sequence ID" value="XM_016587361.2"/>
</dbReference>
<dbReference type="PANTHER" id="PTHR44259:SF52">
    <property type="entry name" value="UBIQUITIN-PROTEIN LIGASE"/>
    <property type="match status" value="1"/>
</dbReference>
<dbReference type="KEGG" id="nta:107768248"/>
<evidence type="ECO:0000259" key="1">
    <source>
        <dbReference type="Pfam" id="PF00646"/>
    </source>
</evidence>
<dbReference type="GeneID" id="107768248"/>
<keyword evidence="3" id="KW-1185">Reference proteome</keyword>
<dbReference type="PaxDb" id="4097-A0A1S3XT37"/>
<reference evidence="3" key="1">
    <citation type="journal article" date="2014" name="Nat. Commun.">
        <title>The tobacco genome sequence and its comparison with those of tomato and potato.</title>
        <authorList>
            <person name="Sierro N."/>
            <person name="Battey J.N."/>
            <person name="Ouadi S."/>
            <person name="Bakaher N."/>
            <person name="Bovet L."/>
            <person name="Willig A."/>
            <person name="Goepfert S."/>
            <person name="Peitsch M.C."/>
            <person name="Ivanov N.V."/>
        </authorList>
    </citation>
    <scope>NUCLEOTIDE SEQUENCE [LARGE SCALE GENOMIC DNA]</scope>
</reference>
<dbReference type="SUPFAM" id="SSF81383">
    <property type="entry name" value="F-box domain"/>
    <property type="match status" value="1"/>
</dbReference>
<dbReference type="Proteomes" id="UP000790787">
    <property type="component" value="Chromosome 23"/>
</dbReference>
<dbReference type="Gene3D" id="1.20.1280.50">
    <property type="match status" value="1"/>
</dbReference>
<gene>
    <name evidence="4" type="primary">LOC107768248</name>
</gene>
<dbReference type="InterPro" id="IPR050942">
    <property type="entry name" value="F-box_BR-signaling"/>
</dbReference>
<dbReference type="AlphaFoldDB" id="A0A1S3XT37"/>
<dbReference type="Pfam" id="PF03478">
    <property type="entry name" value="Beta-prop_KIB1-4"/>
    <property type="match status" value="1"/>
</dbReference>
<evidence type="ECO:0000313" key="4">
    <source>
        <dbReference type="RefSeq" id="XP_016442847.1"/>
    </source>
</evidence>
<proteinExistence type="predicted"/>
<dbReference type="STRING" id="4097.A0A1S3XT37"/>
<dbReference type="InterPro" id="IPR005174">
    <property type="entry name" value="KIB1-4_b-propeller"/>
</dbReference>
<protein>
    <submittedName>
        <fullName evidence="4">F-box protein At1g65770</fullName>
    </submittedName>
</protein>
<dbReference type="Pfam" id="PF00646">
    <property type="entry name" value="F-box"/>
    <property type="match status" value="1"/>
</dbReference>
<dbReference type="OrthoDB" id="642536at2759"/>
<feature type="domain" description="F-box" evidence="1">
    <location>
        <begin position="4"/>
        <end position="44"/>
    </location>
</feature>
<dbReference type="OMA" id="ISCIGEM"/>
<dbReference type="InterPro" id="IPR001810">
    <property type="entry name" value="F-box_dom"/>
</dbReference>
<dbReference type="PANTHER" id="PTHR44259">
    <property type="entry name" value="OS07G0183000 PROTEIN-RELATED"/>
    <property type="match status" value="1"/>
</dbReference>
<reference evidence="4" key="2">
    <citation type="submission" date="2025-08" db="UniProtKB">
        <authorList>
            <consortium name="RefSeq"/>
        </authorList>
    </citation>
    <scope>IDENTIFICATION</scope>
    <source>
        <tissue evidence="4">Leaf</tissue>
    </source>
</reference>